<evidence type="ECO:0000313" key="3">
    <source>
        <dbReference type="EMBL" id="RXG29717.1"/>
    </source>
</evidence>
<dbReference type="InterPro" id="IPR011256">
    <property type="entry name" value="Reg_factor_effector_dom_sf"/>
</dbReference>
<dbReference type="SUPFAM" id="SSF55136">
    <property type="entry name" value="Probable bacterial effector-binding domain"/>
    <property type="match status" value="1"/>
</dbReference>
<sequence length="351" mass="39576">MKILKYLFFLLLIVFIAGAIYFATKDGTYEIEESKIIDAPVSVVFDKVNEYKTWETWGPWKQEDPTMVFNYPEKTSGEGASYSWNGEEVDGAMRTTSVIEDQRIEQDITFITPGGERDANVFWQFEEVEEGTKVTWGIRGEHTLMDKAYFTLGGYDFDGEMRTMYDKGLTALDQLINADMKVYSIDVSGITQYSGGFYMYATTATSIEHIDEKVMELIPQVKSFMEGNNITILGKPLTIYNSKDPVNNSAIISSGIPTTSRIVVPEDSAILCGFLPAYTVIKTRLTGNTSNLDEAWKKTEAYMQEYNYVAAPESSKFEFYIVGPEDTPNPAEWVTELYLPVQVEELPSGSL</sequence>
<dbReference type="SMART" id="SM00871">
    <property type="entry name" value="AraC_E_bind"/>
    <property type="match status" value="1"/>
</dbReference>
<reference evidence="5" key="1">
    <citation type="submission" date="2016-11" db="EMBL/GenBank/DDBJ databases">
        <authorList>
            <person name="Varghese N."/>
            <person name="Submissions S."/>
        </authorList>
    </citation>
    <scope>NUCLEOTIDE SEQUENCE [LARGE SCALE GENOMIC DNA]</scope>
    <source>
        <strain evidence="5">DSM 19859</strain>
    </source>
</reference>
<feature type="domain" description="AraC effector-binding" evidence="2">
    <location>
        <begin position="203"/>
        <end position="342"/>
    </location>
</feature>
<dbReference type="EMBL" id="FQXT01000004">
    <property type="protein sequence ID" value="SHI17432.1"/>
    <property type="molecule type" value="Genomic_DNA"/>
</dbReference>
<dbReference type="InterPro" id="IPR023393">
    <property type="entry name" value="START-like_dom_sf"/>
</dbReference>
<dbReference type="EMBL" id="QOVN01000003">
    <property type="protein sequence ID" value="RXG29717.1"/>
    <property type="molecule type" value="Genomic_DNA"/>
</dbReference>
<keyword evidence="6" id="KW-1185">Reference proteome</keyword>
<reference evidence="4" key="2">
    <citation type="submission" date="2016-11" db="EMBL/GenBank/DDBJ databases">
        <authorList>
            <person name="Jaros S."/>
            <person name="Januszkiewicz K."/>
            <person name="Wedrychowicz H."/>
        </authorList>
    </citation>
    <scope>NUCLEOTIDE SEQUENCE [LARGE SCALE GENOMIC DNA]</scope>
    <source>
        <strain evidence="4">DSM 19859</strain>
    </source>
</reference>
<dbReference type="Proteomes" id="UP000290037">
    <property type="component" value="Unassembled WGS sequence"/>
</dbReference>
<dbReference type="Proteomes" id="UP000184240">
    <property type="component" value="Unassembled WGS sequence"/>
</dbReference>
<dbReference type="STRING" id="573501.SAMN04487999_2542"/>
<dbReference type="CDD" id="cd07818">
    <property type="entry name" value="SRPBCC_1"/>
    <property type="match status" value="1"/>
</dbReference>
<dbReference type="Gene3D" id="3.20.80.10">
    <property type="entry name" value="Regulatory factor, effector binding domain"/>
    <property type="match status" value="1"/>
</dbReference>
<dbReference type="Pfam" id="PF08327">
    <property type="entry name" value="AHSA1"/>
    <property type="match status" value="1"/>
</dbReference>
<comment type="similarity">
    <text evidence="1">Belongs to the AHA1 family.</text>
</comment>
<accession>A0A1M5YZG9</accession>
<gene>
    <name evidence="3" type="ORF">DSM01_1819</name>
    <name evidence="4" type="ORF">SAMN04487999_2542</name>
</gene>
<evidence type="ECO:0000259" key="2">
    <source>
        <dbReference type="SMART" id="SM00871"/>
    </source>
</evidence>
<organism evidence="4 5">
    <name type="scientific">Leeuwenhoekiella palythoae</name>
    <dbReference type="NCBI Taxonomy" id="573501"/>
    <lineage>
        <taxon>Bacteria</taxon>
        <taxon>Pseudomonadati</taxon>
        <taxon>Bacteroidota</taxon>
        <taxon>Flavobacteriia</taxon>
        <taxon>Flavobacteriales</taxon>
        <taxon>Flavobacteriaceae</taxon>
        <taxon>Leeuwenhoekiella</taxon>
    </lineage>
</organism>
<evidence type="ECO:0000313" key="4">
    <source>
        <dbReference type="EMBL" id="SHI17432.1"/>
    </source>
</evidence>
<dbReference type="Pfam" id="PF06445">
    <property type="entry name" value="GyrI-like"/>
    <property type="match status" value="1"/>
</dbReference>
<dbReference type="SUPFAM" id="SSF55961">
    <property type="entry name" value="Bet v1-like"/>
    <property type="match status" value="1"/>
</dbReference>
<dbReference type="InterPro" id="IPR010499">
    <property type="entry name" value="AraC_E-bd"/>
</dbReference>
<dbReference type="InterPro" id="IPR013538">
    <property type="entry name" value="ASHA1/2-like_C"/>
</dbReference>
<dbReference type="RefSeq" id="WP_072983581.1">
    <property type="nucleotide sequence ID" value="NZ_FQXT01000004.1"/>
</dbReference>
<dbReference type="AlphaFoldDB" id="A0A1M5YZG9"/>
<dbReference type="OrthoDB" id="9807923at2"/>
<dbReference type="InterPro" id="IPR029442">
    <property type="entry name" value="GyrI-like"/>
</dbReference>
<dbReference type="Gene3D" id="3.30.530.20">
    <property type="match status" value="1"/>
</dbReference>
<name>A0A1M5YZG9_9FLAO</name>
<protein>
    <submittedName>
        <fullName evidence="4">Polyketide cyclase / dehydrase and lipid transport</fullName>
    </submittedName>
    <submittedName>
        <fullName evidence="3">Polyketide cyclase/dehydrase/lipid transport protein</fullName>
    </submittedName>
</protein>
<evidence type="ECO:0000313" key="6">
    <source>
        <dbReference type="Proteomes" id="UP000290037"/>
    </source>
</evidence>
<evidence type="ECO:0000256" key="1">
    <source>
        <dbReference type="ARBA" id="ARBA00006817"/>
    </source>
</evidence>
<proteinExistence type="inferred from homology"/>
<evidence type="ECO:0000313" key="5">
    <source>
        <dbReference type="Proteomes" id="UP000184240"/>
    </source>
</evidence>
<reference evidence="3 6" key="3">
    <citation type="submission" date="2018-07" db="EMBL/GenBank/DDBJ databases">
        <title>Leeuwenhoekiella genomics.</title>
        <authorList>
            <person name="Tahon G."/>
            <person name="Willems A."/>
        </authorList>
    </citation>
    <scope>NUCLEOTIDE SEQUENCE [LARGE SCALE GENOMIC DNA]</scope>
    <source>
        <strain evidence="3 6">LMG 24856</strain>
    </source>
</reference>